<protein>
    <submittedName>
        <fullName evidence="1">Lipoprotein</fullName>
    </submittedName>
</protein>
<accession>A0A0H3AMQ8</accession>
<reference evidence="1 2" key="1">
    <citation type="submission" date="2007-03" db="EMBL/GenBank/DDBJ databases">
        <authorList>
            <person name="Heidelberg J."/>
        </authorList>
    </citation>
    <scope>NUCLEOTIDE SEQUENCE [LARGE SCALE GENOMIC DNA]</scope>
    <source>
        <strain evidence="2">ATCC 39541 / Classical Ogawa 395 / O395</strain>
    </source>
</reference>
<dbReference type="eggNOG" id="COG3015">
    <property type="taxonomic scope" value="Bacteria"/>
</dbReference>
<dbReference type="Gene3D" id="2.40.128.640">
    <property type="match status" value="1"/>
</dbReference>
<organism evidence="1 2">
    <name type="scientific">Vibrio cholerae serotype O1 (strain ATCC 39541 / Classical Ogawa 395 / O395)</name>
    <dbReference type="NCBI Taxonomy" id="345073"/>
    <lineage>
        <taxon>Bacteria</taxon>
        <taxon>Pseudomonadati</taxon>
        <taxon>Pseudomonadota</taxon>
        <taxon>Gammaproteobacteria</taxon>
        <taxon>Vibrionales</taxon>
        <taxon>Vibrionaceae</taxon>
        <taxon>Vibrio</taxon>
    </lineage>
</organism>
<dbReference type="PROSITE" id="PS51257">
    <property type="entry name" value="PROKAR_LIPOPROTEIN"/>
    <property type="match status" value="1"/>
</dbReference>
<keyword evidence="1" id="KW-0449">Lipoprotein</keyword>
<evidence type="ECO:0000313" key="2">
    <source>
        <dbReference type="Proteomes" id="UP000000249"/>
    </source>
</evidence>
<gene>
    <name evidence="1" type="ordered locus">VC0395_A1548</name>
</gene>
<dbReference type="Proteomes" id="UP000000249">
    <property type="component" value="Chromosome 1"/>
</dbReference>
<dbReference type="KEGG" id="vco:VC0395_A1548"/>
<dbReference type="EMBL" id="CP000627">
    <property type="protein sequence ID" value="ABQ22176.1"/>
    <property type="molecule type" value="Genomic_DNA"/>
</dbReference>
<dbReference type="AlphaFoldDB" id="A0A0H3AMQ8"/>
<dbReference type="KEGG" id="vcr:VC395_2077"/>
<dbReference type="InterPro" id="IPR007298">
    <property type="entry name" value="Cu-R_lipoprotein_NlpE"/>
</dbReference>
<dbReference type="OrthoDB" id="5348860at2"/>
<proteinExistence type="predicted"/>
<dbReference type="PATRIC" id="fig|345073.21.peg.2005"/>
<evidence type="ECO:0000313" key="1">
    <source>
        <dbReference type="EMBL" id="ABQ22176.1"/>
    </source>
</evidence>
<sequence>MMKKSIFALSALTLILVGCDNQQDAKVEVEKVVDVAAAPAEQSAAQPSTASVDAAHNAQNSLDWAGIYQGTLPCADCGGIETELTLNADGTYALTEKYLDKEGEPFASQGTFVWNEAGNIVTLQTGDQTGRQFMVGENTLSHLDMEGKVIEGELAEFYVLSKQ</sequence>
<dbReference type="Pfam" id="PF04170">
    <property type="entry name" value="NlpE"/>
    <property type="match status" value="1"/>
</dbReference>
<name>A0A0H3AMQ8_VIBC3</name>